<dbReference type="GO" id="GO:0055052">
    <property type="term" value="C:ATP-binding cassette (ABC) transporter complex, substrate-binding subunit-containing"/>
    <property type="evidence" value="ECO:0007669"/>
    <property type="project" value="TreeGrafter"/>
</dbReference>
<proteinExistence type="inferred from homology"/>
<accession>A0A0G2ZAG2</accession>
<evidence type="ECO:0000256" key="2">
    <source>
        <dbReference type="ARBA" id="ARBA00022448"/>
    </source>
</evidence>
<keyword evidence="6" id="KW-1185">Reference proteome</keyword>
<dbReference type="PANTHER" id="PTHR30061">
    <property type="entry name" value="MALTOSE-BINDING PERIPLASMIC PROTEIN"/>
    <property type="match status" value="1"/>
</dbReference>
<dbReference type="CDD" id="cd13586">
    <property type="entry name" value="PBP2_Maltose_binding_like"/>
    <property type="match status" value="1"/>
</dbReference>
<dbReference type="OrthoDB" id="9766758at2"/>
<dbReference type="KEGG" id="kpf:IX53_03755"/>
<dbReference type="PANTHER" id="PTHR30061:SF50">
    <property type="entry name" value="MALTOSE_MALTODEXTRIN-BINDING PERIPLASMIC PROTEIN"/>
    <property type="match status" value="1"/>
</dbReference>
<dbReference type="SUPFAM" id="SSF53850">
    <property type="entry name" value="Periplasmic binding protein-like II"/>
    <property type="match status" value="1"/>
</dbReference>
<dbReference type="PRINTS" id="PR00181">
    <property type="entry name" value="MALTOSEBP"/>
</dbReference>
<evidence type="ECO:0000313" key="6">
    <source>
        <dbReference type="Proteomes" id="UP000035159"/>
    </source>
</evidence>
<dbReference type="Pfam" id="PF13416">
    <property type="entry name" value="SBP_bac_8"/>
    <property type="match status" value="1"/>
</dbReference>
<dbReference type="GO" id="GO:0015144">
    <property type="term" value="F:carbohydrate transmembrane transporter activity"/>
    <property type="evidence" value="ECO:0007669"/>
    <property type="project" value="InterPro"/>
</dbReference>
<organism evidence="5 6">
    <name type="scientific">Kosmotoga pacifica</name>
    <dbReference type="NCBI Taxonomy" id="1330330"/>
    <lineage>
        <taxon>Bacteria</taxon>
        <taxon>Thermotogati</taxon>
        <taxon>Thermotogota</taxon>
        <taxon>Thermotogae</taxon>
        <taxon>Kosmotogales</taxon>
        <taxon>Kosmotogaceae</taxon>
        <taxon>Kosmotoga</taxon>
    </lineage>
</organism>
<dbReference type="GO" id="GO:1901982">
    <property type="term" value="F:maltose binding"/>
    <property type="evidence" value="ECO:0007669"/>
    <property type="project" value="TreeGrafter"/>
</dbReference>
<dbReference type="RefSeq" id="WP_047754216.1">
    <property type="nucleotide sequence ID" value="NZ_CAJUHA010000013.1"/>
</dbReference>
<protein>
    <submittedName>
        <fullName evidence="5">Sugar ABC transporter substrate-binding protein</fullName>
    </submittedName>
</protein>
<dbReference type="GO" id="GO:0015768">
    <property type="term" value="P:maltose transport"/>
    <property type="evidence" value="ECO:0007669"/>
    <property type="project" value="TreeGrafter"/>
</dbReference>
<comment type="similarity">
    <text evidence="1">Belongs to the bacterial solute-binding protein 1 family.</text>
</comment>
<dbReference type="Gene3D" id="3.40.190.10">
    <property type="entry name" value="Periplasmic binding protein-like II"/>
    <property type="match status" value="2"/>
</dbReference>
<dbReference type="GO" id="GO:0042956">
    <property type="term" value="P:maltodextrin transmembrane transport"/>
    <property type="evidence" value="ECO:0007669"/>
    <property type="project" value="TreeGrafter"/>
</dbReference>
<dbReference type="InterPro" id="IPR006059">
    <property type="entry name" value="SBP"/>
</dbReference>
<dbReference type="InterPro" id="IPR006060">
    <property type="entry name" value="Maltose/Cyclodextrin-bd"/>
</dbReference>
<evidence type="ECO:0000256" key="3">
    <source>
        <dbReference type="ARBA" id="ARBA00022597"/>
    </source>
</evidence>
<evidence type="ECO:0000256" key="4">
    <source>
        <dbReference type="ARBA" id="ARBA00022729"/>
    </source>
</evidence>
<name>A0A0G2ZAG2_9BACT</name>
<sequence>MRKLALIMAVVFVFAALLSAKIVIWSSENQIPALQKLAADFERDYGIEVEIQQVNFGDIKSKFLTAAPAGEGPDIIVGAHDWVGELAKNGLLEPIPFLPDSDQYYEVALSAFSYGGKLYGVPYTIESIGIIYNKDLVEEIPETIAELEEMAAEIADDEIVGFIYDAGNFYFSFPFIAGYGGYIFKDTESGLDVHNIGLNNDGAIKGVSLIKKWYDDGLIPQGANYNLMDSLFKDGLAAFIVNGPWATPWYRDAGIDYGIIPFNEIELEPGVTPKPFVGVQGFMINAKSKNKLEAIEFAVNYIGSFDGQYGMFVGERRGTARKDVFDYVAKDAGPELYDVLQFSKSASVGIPMPNVPEMAAVWGAMGDALSIVINDQDTVENALNAAVEKIKAAIGE</sequence>
<dbReference type="STRING" id="1330330.IX53_03755"/>
<gene>
    <name evidence="5" type="ORF">IX53_03755</name>
</gene>
<dbReference type="AlphaFoldDB" id="A0A0G2ZAG2"/>
<evidence type="ECO:0000313" key="5">
    <source>
        <dbReference type="EMBL" id="AKI97081.1"/>
    </source>
</evidence>
<keyword evidence="4" id="KW-0732">Signal</keyword>
<dbReference type="EMBL" id="CP011232">
    <property type="protein sequence ID" value="AKI97081.1"/>
    <property type="molecule type" value="Genomic_DNA"/>
</dbReference>
<reference evidence="5 6" key="1">
    <citation type="submission" date="2015-04" db="EMBL/GenBank/DDBJ databases">
        <title>Complete Genome Sequence of Kosmotoga pacifica SLHLJ1.</title>
        <authorList>
            <person name="Jiang L.J."/>
            <person name="Shao Z.Z."/>
            <person name="Jebbar M."/>
        </authorList>
    </citation>
    <scope>NUCLEOTIDE SEQUENCE [LARGE SCALE GENOMIC DNA]</scope>
    <source>
        <strain evidence="5 6">SLHLJ1</strain>
    </source>
</reference>
<keyword evidence="3" id="KW-0762">Sugar transport</keyword>
<evidence type="ECO:0000256" key="1">
    <source>
        <dbReference type="ARBA" id="ARBA00008520"/>
    </source>
</evidence>
<dbReference type="Proteomes" id="UP000035159">
    <property type="component" value="Chromosome"/>
</dbReference>
<keyword evidence="2" id="KW-0813">Transport</keyword>
<dbReference type="PATRIC" id="fig|1330330.3.peg.754"/>